<evidence type="ECO:0000256" key="3">
    <source>
        <dbReference type="ARBA" id="ARBA00022840"/>
    </source>
</evidence>
<feature type="signal peptide" evidence="6">
    <location>
        <begin position="1"/>
        <end position="18"/>
    </location>
</feature>
<accession>A0AA35DCH3</accession>
<proteinExistence type="inferred from homology"/>
<comment type="similarity">
    <text evidence="1 4">Belongs to the heat shock protein 70 family.</text>
</comment>
<keyword evidence="7" id="KW-0346">Stress response</keyword>
<dbReference type="Pfam" id="PF00012">
    <property type="entry name" value="HSP70"/>
    <property type="match status" value="1"/>
</dbReference>
<keyword evidence="2 4" id="KW-0547">Nucleotide-binding</keyword>
<dbReference type="PROSITE" id="PS00329">
    <property type="entry name" value="HSP70_2"/>
    <property type="match status" value="1"/>
</dbReference>
<evidence type="ECO:0000256" key="1">
    <source>
        <dbReference type="ARBA" id="ARBA00007381"/>
    </source>
</evidence>
<organism evidence="7 8">
    <name type="scientific">Comamonas aquatica</name>
    <dbReference type="NCBI Taxonomy" id="225991"/>
    <lineage>
        <taxon>Bacteria</taxon>
        <taxon>Pseudomonadati</taxon>
        <taxon>Pseudomonadota</taxon>
        <taxon>Betaproteobacteria</taxon>
        <taxon>Burkholderiales</taxon>
        <taxon>Comamonadaceae</taxon>
        <taxon>Comamonas</taxon>
    </lineage>
</organism>
<dbReference type="RefSeq" id="WP_234687048.1">
    <property type="nucleotide sequence ID" value="NZ_CAHPSC010000085.1"/>
</dbReference>
<evidence type="ECO:0000256" key="4">
    <source>
        <dbReference type="RuleBase" id="RU003322"/>
    </source>
</evidence>
<dbReference type="InterPro" id="IPR043129">
    <property type="entry name" value="ATPase_NBD"/>
</dbReference>
<dbReference type="EMBL" id="CAHPSC010000085">
    <property type="protein sequence ID" value="CAB5710238.1"/>
    <property type="molecule type" value="Genomic_DNA"/>
</dbReference>
<dbReference type="PANTHER" id="PTHR19375">
    <property type="entry name" value="HEAT SHOCK PROTEIN 70KDA"/>
    <property type="match status" value="1"/>
</dbReference>
<sequence length="665" mass="70052">MNMLASIAAAGAAPPAAAPTNTVAPSADTTSAAGPNGLNTAGARYSIGIDLGTTHCALSYVDKAASDGEQVVQGVLDIPQLTAPASVAGQPLLPSFLYLPHESELTVAERTLPGQAPHAAASAFITGEFARSRGAATPIRLVSSAKSWLCHPGVDRRAAILPADAPAEVARISPLTASTRYLEHLRWAWEQAHPEAPFAQQDITVTIPASFDPAARELTAEACKAAGFAHLTLLEEPQAALYSWIQASGGNWRKQVKHGDIILVVDVGGGTTDLSLIAVLERDGNLALQRIAVGEHILLGGDNMDLALAYGVARKLAQEGKPLDAWQTRALAHGCRAAKEQLLADAHLQAVPVVVPSRGSKLIGGSIRTEVTRDEVLALLVEGFFPKVQVSDKPQTRARAALTQLGLPYAQDAAVTRHLAAFLTRQVHALAEIDGLNGDQMDGSTFLHPTAILFNGGVLKAPQIEQRILEVINGWLDDEACEPARLLDGANLDLAVARGAAYYGHITTTGRGVRIRGGTAQSYYVGVESNMPAIPGMEPPISALCLAPFGMEEGTEAALSDLELGLVVGEPVRLRFFGSSVRRSDAVGTMLDFWGPEELVELQEIELHLPAAGRAAGEVVPVTLAAHVTDIGTLELNAVPVGGTERWKVEFDVRAETASDDVLTQ</sequence>
<dbReference type="GO" id="GO:0140662">
    <property type="term" value="F:ATP-dependent protein folding chaperone"/>
    <property type="evidence" value="ECO:0007669"/>
    <property type="project" value="InterPro"/>
</dbReference>
<keyword evidence="6" id="KW-0732">Signal</keyword>
<reference evidence="7" key="1">
    <citation type="submission" date="2020-05" db="EMBL/GenBank/DDBJ databases">
        <authorList>
            <person name="Delgado-Blas J."/>
        </authorList>
    </citation>
    <scope>NUCLEOTIDE SEQUENCE</scope>
    <source>
        <strain evidence="7">BB1454</strain>
    </source>
</reference>
<dbReference type="PRINTS" id="PR00301">
    <property type="entry name" value="HEATSHOCK70"/>
</dbReference>
<dbReference type="AlphaFoldDB" id="A0AA35DCH3"/>
<evidence type="ECO:0000313" key="7">
    <source>
        <dbReference type="EMBL" id="CAB5710238.1"/>
    </source>
</evidence>
<name>A0AA35DCH3_9BURK</name>
<dbReference type="PROSITE" id="PS00297">
    <property type="entry name" value="HSP70_1"/>
    <property type="match status" value="1"/>
</dbReference>
<gene>
    <name evidence="7" type="primary">dnaK_3</name>
    <name evidence="7" type="ORF">GHA_03588</name>
</gene>
<evidence type="ECO:0000256" key="2">
    <source>
        <dbReference type="ARBA" id="ARBA00022741"/>
    </source>
</evidence>
<dbReference type="Proteomes" id="UP000834458">
    <property type="component" value="Unassembled WGS sequence"/>
</dbReference>
<dbReference type="InterPro" id="IPR018181">
    <property type="entry name" value="Heat_shock_70_CS"/>
</dbReference>
<dbReference type="InterPro" id="IPR013126">
    <property type="entry name" value="Hsp_70_fam"/>
</dbReference>
<evidence type="ECO:0000256" key="6">
    <source>
        <dbReference type="SAM" id="SignalP"/>
    </source>
</evidence>
<protein>
    <submittedName>
        <fullName evidence="7">Heat shock protein 70</fullName>
    </submittedName>
</protein>
<feature type="chain" id="PRO_5041294163" evidence="6">
    <location>
        <begin position="19"/>
        <end position="665"/>
    </location>
</feature>
<feature type="region of interest" description="Disordered" evidence="5">
    <location>
        <begin position="15"/>
        <end position="35"/>
    </location>
</feature>
<dbReference type="GO" id="GO:0005524">
    <property type="term" value="F:ATP binding"/>
    <property type="evidence" value="ECO:0007669"/>
    <property type="project" value="UniProtKB-KW"/>
</dbReference>
<dbReference type="SUPFAM" id="SSF53067">
    <property type="entry name" value="Actin-like ATPase domain"/>
    <property type="match status" value="2"/>
</dbReference>
<keyword evidence="3 4" id="KW-0067">ATP-binding</keyword>
<evidence type="ECO:0000313" key="8">
    <source>
        <dbReference type="Proteomes" id="UP000834458"/>
    </source>
</evidence>
<comment type="caution">
    <text evidence="7">The sequence shown here is derived from an EMBL/GenBank/DDBJ whole genome shotgun (WGS) entry which is preliminary data.</text>
</comment>
<dbReference type="Gene3D" id="3.30.420.40">
    <property type="match status" value="2"/>
</dbReference>
<dbReference type="CDD" id="cd10170">
    <property type="entry name" value="ASKHA_NBD_HSP70"/>
    <property type="match status" value="1"/>
</dbReference>
<evidence type="ECO:0000256" key="5">
    <source>
        <dbReference type="SAM" id="MobiDB-lite"/>
    </source>
</evidence>
<feature type="compositionally biased region" description="Low complexity" evidence="5">
    <location>
        <begin position="15"/>
        <end position="27"/>
    </location>
</feature>